<feature type="region of interest" description="Disordered" evidence="1">
    <location>
        <begin position="816"/>
        <end position="836"/>
    </location>
</feature>
<dbReference type="InterPro" id="IPR009081">
    <property type="entry name" value="PP-bd_ACP"/>
</dbReference>
<keyword evidence="5" id="KW-1185">Reference proteome</keyword>
<reference evidence="5" key="1">
    <citation type="journal article" date="2019" name="Int. J. Syst. Evol. Microbiol.">
        <title>The Global Catalogue of Microorganisms (GCM) 10K type strain sequencing project: providing services to taxonomists for standard genome sequencing and annotation.</title>
        <authorList>
            <consortium name="The Broad Institute Genomics Platform"/>
            <consortium name="The Broad Institute Genome Sequencing Center for Infectious Disease"/>
            <person name="Wu L."/>
            <person name="Ma J."/>
        </authorList>
    </citation>
    <scope>NUCLEOTIDE SEQUENCE [LARGE SCALE GENOMIC DNA]</scope>
    <source>
        <strain evidence="5">CGMCC 4.7643</strain>
    </source>
</reference>
<keyword evidence="2" id="KW-1133">Transmembrane helix</keyword>
<feature type="transmembrane region" description="Helical" evidence="2">
    <location>
        <begin position="616"/>
        <end position="636"/>
    </location>
</feature>
<gene>
    <name evidence="4" type="ORF">ACFSYJ_01070</name>
</gene>
<sequence>MGLTESSLTEAGSTAGIEHGFAEVLADIVGSDQVALDSNFFDDLGANSLLMAQFCARVRKRPDLPTVSMREIYHHPTIGSLAAALADTEQAPVPPAPPAEAEEVVAERRERPGTLSYVLCGALQLLFFLAYSCFLAVAMSLGADWIGGGADLLAFYLRSVAFGSALLVALCTLPIALKWLLIGRWRPREIKLWTFAYFRFWLVKTLVQRNVLVLFFAGSPLYSLYLRALGARIGRRVTIFTQHVPVCTDMLVIGEGTVIRKDSFLTGYRAQGGAIQTGAITIGKNAFVGEMSTIDLGAALGDGAQLGHTSSLHTGQTVPAGQSWHGSPARRADVDYRAAAPARCGNLRRGFYVARQLLVLAGLFAPLLLGGTDLILSQAPWLATLLDGTEMLDFTSWALYRDAILVSLVLFVGLRLIGFALATTVPRLFGRLIKPDKVYPLYSVHYSLHRAIRIVTNAKFFKTLFGDSSAIVHYLRAIGCDLSKAEQTGSNFGVQEKFETPYLTSVGSGTMIADGLSVVNADYSNTSFRVSRARIGAHNFLGNNVVFPSDAKTGDNCLLATKVLVPVDGKVREGVGLLGSPSFEIPRSVERDSRFDHPETPAELRRRLAAKNRHNAVTMVLYVLTQWLYLLGVLLLGWGTKALYPIVGAPMIALDSIVMVGFSIGYFVVVERTMTLIQPLKPLSCSIYDRRFWRHERFWKAASTAVHLQLLNGTPFKPIAMRLLGVRVGRRLYDDGCGIVEKTLVTIGDDVALNAGSIVQCHSQEDGGFKMDGITIGDRCTVGTGAWVHYGVRMGEGSTLAADSFLMKGEEVPPHTHWGGNPASELRGATLPAGSH</sequence>
<feature type="transmembrane region" description="Helical" evidence="2">
    <location>
        <begin position="155"/>
        <end position="181"/>
    </location>
</feature>
<dbReference type="InterPro" id="IPR001451">
    <property type="entry name" value="Hexapep"/>
</dbReference>
<dbReference type="InterPro" id="IPR011004">
    <property type="entry name" value="Trimer_LpxA-like_sf"/>
</dbReference>
<keyword evidence="2" id="KW-0472">Membrane</keyword>
<name>A0ABW5G9Y7_9PSEU</name>
<evidence type="ECO:0000313" key="5">
    <source>
        <dbReference type="Proteomes" id="UP001597419"/>
    </source>
</evidence>
<dbReference type="InterPro" id="IPR012728">
    <property type="entry name" value="Pls/PosA_C"/>
</dbReference>
<dbReference type="EMBL" id="JBHUKU010000001">
    <property type="protein sequence ID" value="MFD2457164.1"/>
    <property type="molecule type" value="Genomic_DNA"/>
</dbReference>
<dbReference type="InterPro" id="IPR036736">
    <property type="entry name" value="ACP-like_sf"/>
</dbReference>
<dbReference type="Gene3D" id="1.10.1200.10">
    <property type="entry name" value="ACP-like"/>
    <property type="match status" value="1"/>
</dbReference>
<proteinExistence type="predicted"/>
<feature type="transmembrane region" description="Helical" evidence="2">
    <location>
        <begin position="642"/>
        <end position="669"/>
    </location>
</feature>
<evidence type="ECO:0000256" key="1">
    <source>
        <dbReference type="SAM" id="MobiDB-lite"/>
    </source>
</evidence>
<evidence type="ECO:0000259" key="3">
    <source>
        <dbReference type="PROSITE" id="PS50075"/>
    </source>
</evidence>
<feature type="transmembrane region" description="Helical" evidence="2">
    <location>
        <begin position="117"/>
        <end position="143"/>
    </location>
</feature>
<dbReference type="PROSITE" id="PS50075">
    <property type="entry name" value="CARRIER"/>
    <property type="match status" value="1"/>
</dbReference>
<feature type="transmembrane region" description="Helical" evidence="2">
    <location>
        <begin position="403"/>
        <end position="425"/>
    </location>
</feature>
<dbReference type="Proteomes" id="UP001597419">
    <property type="component" value="Unassembled WGS sequence"/>
</dbReference>
<dbReference type="SUPFAM" id="SSF47336">
    <property type="entry name" value="ACP-like"/>
    <property type="match status" value="1"/>
</dbReference>
<dbReference type="Pfam" id="PF14602">
    <property type="entry name" value="Hexapep_2"/>
    <property type="match status" value="2"/>
</dbReference>
<dbReference type="SUPFAM" id="SSF51161">
    <property type="entry name" value="Trimeric LpxA-like enzymes"/>
    <property type="match status" value="3"/>
</dbReference>
<comment type="caution">
    <text evidence="4">The sequence shown here is derived from an EMBL/GenBank/DDBJ whole genome shotgun (WGS) entry which is preliminary data.</text>
</comment>
<accession>A0ABW5G9Y7</accession>
<dbReference type="Gene3D" id="2.160.10.10">
    <property type="entry name" value="Hexapeptide repeat proteins"/>
    <property type="match status" value="2"/>
</dbReference>
<keyword evidence="2" id="KW-0812">Transmembrane</keyword>
<dbReference type="NCBIfam" id="TIGR02353">
    <property type="entry name" value="NRPS_term_dom"/>
    <property type="match status" value="1"/>
</dbReference>
<evidence type="ECO:0000256" key="2">
    <source>
        <dbReference type="SAM" id="Phobius"/>
    </source>
</evidence>
<protein>
    <submittedName>
        <fullName evidence="4">Pls/PosA family non-ribosomal peptide synthetase</fullName>
    </submittedName>
</protein>
<dbReference type="PANTHER" id="PTHR43300">
    <property type="entry name" value="ACETYLTRANSFERASE"/>
    <property type="match status" value="1"/>
</dbReference>
<dbReference type="RefSeq" id="WP_378214125.1">
    <property type="nucleotide sequence ID" value="NZ_BAABHG010000013.1"/>
</dbReference>
<organism evidence="4 5">
    <name type="scientific">Amycolatopsis samaneae</name>
    <dbReference type="NCBI Taxonomy" id="664691"/>
    <lineage>
        <taxon>Bacteria</taxon>
        <taxon>Bacillati</taxon>
        <taxon>Actinomycetota</taxon>
        <taxon>Actinomycetes</taxon>
        <taxon>Pseudonocardiales</taxon>
        <taxon>Pseudonocardiaceae</taxon>
        <taxon>Amycolatopsis</taxon>
    </lineage>
</organism>
<dbReference type="InterPro" id="IPR050179">
    <property type="entry name" value="Trans_hexapeptide_repeat"/>
</dbReference>
<dbReference type="Pfam" id="PF00550">
    <property type="entry name" value="PP-binding"/>
    <property type="match status" value="1"/>
</dbReference>
<evidence type="ECO:0000313" key="4">
    <source>
        <dbReference type="EMBL" id="MFD2457164.1"/>
    </source>
</evidence>
<dbReference type="PANTHER" id="PTHR43300:SF11">
    <property type="entry name" value="ACETYLTRANSFERASE RV3034C-RELATED"/>
    <property type="match status" value="1"/>
</dbReference>
<feature type="transmembrane region" description="Helical" evidence="2">
    <location>
        <begin position="357"/>
        <end position="383"/>
    </location>
</feature>
<feature type="domain" description="Carrier" evidence="3">
    <location>
        <begin position="12"/>
        <end position="89"/>
    </location>
</feature>